<accession>A0A2N3G648</accession>
<evidence type="ECO:0000313" key="2">
    <source>
        <dbReference type="EMBL" id="PKQ28190.1"/>
    </source>
</evidence>
<dbReference type="EMBL" id="PHEX01000028">
    <property type="protein sequence ID" value="PKQ28190.1"/>
    <property type="molecule type" value="Genomic_DNA"/>
</dbReference>
<sequence>MNTIILLCDYAEVIDGKLYVMGGGWTGCQPGLRNMAVAIKVLVPWDKTNIRHDMSLMLQDTSGVTIALGDPPQPVRHDGNFEVGSAPSLTSRRQ</sequence>
<name>A0A2N3G648_9ACTN</name>
<dbReference type="Proteomes" id="UP000233654">
    <property type="component" value="Unassembled WGS sequence"/>
</dbReference>
<evidence type="ECO:0000313" key="3">
    <source>
        <dbReference type="Proteomes" id="UP000233654"/>
    </source>
</evidence>
<comment type="caution">
    <text evidence="2">The sequence shown here is derived from an EMBL/GenBank/DDBJ whole genome shotgun (WGS) entry which is preliminary data.</text>
</comment>
<reference evidence="2 3" key="1">
    <citation type="journal article" date="2017" name="ISME J.">
        <title>Potential for microbial H2 and metal transformations associated with novel bacteria and archaea in deep terrestrial subsurface sediments.</title>
        <authorList>
            <person name="Hernsdorf A.W."/>
            <person name="Amano Y."/>
            <person name="Miyakawa K."/>
            <person name="Ise K."/>
            <person name="Suzuki Y."/>
            <person name="Anantharaman K."/>
            <person name="Probst A."/>
            <person name="Burstein D."/>
            <person name="Thomas B.C."/>
            <person name="Banfield J.F."/>
        </authorList>
    </citation>
    <scope>NUCLEOTIDE SEQUENCE [LARGE SCALE GENOMIC DNA]</scope>
    <source>
        <strain evidence="2">HGW-Actinobacteria-3</strain>
    </source>
</reference>
<dbReference type="Pfam" id="PF22091">
    <property type="entry name" value="DUF6941"/>
    <property type="match status" value="1"/>
</dbReference>
<evidence type="ECO:0000256" key="1">
    <source>
        <dbReference type="SAM" id="MobiDB-lite"/>
    </source>
</evidence>
<protein>
    <submittedName>
        <fullName evidence="2">Uncharacterized protein</fullName>
    </submittedName>
</protein>
<dbReference type="InterPro" id="IPR054221">
    <property type="entry name" value="DUF6941"/>
</dbReference>
<gene>
    <name evidence="2" type="ORF">CVT63_04105</name>
</gene>
<organism evidence="2 3">
    <name type="scientific">Candidatus Anoxymicrobium japonicum</name>
    <dbReference type="NCBI Taxonomy" id="2013648"/>
    <lineage>
        <taxon>Bacteria</taxon>
        <taxon>Bacillati</taxon>
        <taxon>Actinomycetota</taxon>
        <taxon>Candidatus Geothermincolia</taxon>
        <taxon>Candidatus Geothermincolales</taxon>
        <taxon>Candidatus Anoxymicrobiaceae</taxon>
        <taxon>Candidatus Anoxymicrobium</taxon>
    </lineage>
</organism>
<feature type="region of interest" description="Disordered" evidence="1">
    <location>
        <begin position="70"/>
        <end position="94"/>
    </location>
</feature>
<dbReference type="AlphaFoldDB" id="A0A2N3G648"/>
<proteinExistence type="predicted"/>